<dbReference type="EMBL" id="VIBQ01000013">
    <property type="protein sequence ID" value="KAB8346137.1"/>
    <property type="molecule type" value="Genomic_DNA"/>
</dbReference>
<feature type="binding site" evidence="14">
    <location>
        <position position="251"/>
    </location>
    <ligand>
        <name>FAD</name>
        <dbReference type="ChEBI" id="CHEBI:57692"/>
    </ligand>
</feature>
<dbReference type="CDD" id="cd06183">
    <property type="entry name" value="cyt_b5_reduct_like"/>
    <property type="match status" value="1"/>
</dbReference>
<dbReference type="GO" id="GO:0020037">
    <property type="term" value="F:heme binding"/>
    <property type="evidence" value="ECO:0007669"/>
    <property type="project" value="UniProtKB-UniRule"/>
</dbReference>
<dbReference type="PROSITE" id="PS00191">
    <property type="entry name" value="CYTOCHROME_B5_1"/>
    <property type="match status" value="1"/>
</dbReference>
<protein>
    <recommendedName>
        <fullName evidence="20">Cytochrome-b5 reductase</fullName>
    </recommendedName>
</protein>
<evidence type="ECO:0000256" key="8">
    <source>
        <dbReference type="ARBA" id="ARBA00022827"/>
    </source>
</evidence>
<keyword evidence="7" id="KW-1000">Mitochondrion outer membrane</keyword>
<comment type="caution">
    <text evidence="18">The sequence shown here is derived from an EMBL/GenBank/DDBJ whole genome shotgun (WGS) entry which is preliminary data.</text>
</comment>
<keyword evidence="11 15" id="KW-0408">Iron</keyword>
<gene>
    <name evidence="18" type="ORF">FH972_023183</name>
</gene>
<dbReference type="InterPro" id="IPR018506">
    <property type="entry name" value="Cyt_B5_heme-BS"/>
</dbReference>
<keyword evidence="3 15" id="KW-0349">Heme</keyword>
<dbReference type="PANTHER" id="PTHR19370">
    <property type="entry name" value="NADH-CYTOCHROME B5 REDUCTASE"/>
    <property type="match status" value="1"/>
</dbReference>
<evidence type="ECO:0000256" key="7">
    <source>
        <dbReference type="ARBA" id="ARBA00022787"/>
    </source>
</evidence>
<keyword evidence="9 15" id="KW-1133">Transmembrane helix</keyword>
<evidence type="ECO:0000256" key="2">
    <source>
        <dbReference type="ARBA" id="ARBA00004294"/>
    </source>
</evidence>
<dbReference type="PROSITE" id="PS50255">
    <property type="entry name" value="CYTOCHROME_B5_2"/>
    <property type="match status" value="1"/>
</dbReference>
<evidence type="ECO:0000256" key="14">
    <source>
        <dbReference type="PIRSR" id="PIRSR601834-1"/>
    </source>
</evidence>
<evidence type="ECO:0008006" key="20">
    <source>
        <dbReference type="Google" id="ProtNLM"/>
    </source>
</evidence>
<comment type="similarity">
    <text evidence="15">Belongs to the cytochrome b5 family.</text>
</comment>
<feature type="binding site" evidence="14">
    <location>
        <position position="236"/>
    </location>
    <ligand>
        <name>FAD</name>
        <dbReference type="ChEBI" id="CHEBI:57692"/>
    </ligand>
</feature>
<evidence type="ECO:0000256" key="1">
    <source>
        <dbReference type="ARBA" id="ARBA00001974"/>
    </source>
</evidence>
<evidence type="ECO:0000256" key="11">
    <source>
        <dbReference type="ARBA" id="ARBA00023004"/>
    </source>
</evidence>
<reference evidence="18 19" key="1">
    <citation type="submission" date="2019-06" db="EMBL/GenBank/DDBJ databases">
        <title>A chromosomal-level reference genome of Carpinus fangiana (Coryloideae, Betulaceae).</title>
        <authorList>
            <person name="Yang X."/>
            <person name="Wang Z."/>
            <person name="Zhang L."/>
            <person name="Hao G."/>
            <person name="Liu J."/>
            <person name="Yang Y."/>
        </authorList>
    </citation>
    <scope>NUCLEOTIDE SEQUENCE [LARGE SCALE GENOMIC DNA]</scope>
    <source>
        <strain evidence="18">Cfa_2016G</strain>
        <tissue evidence="18">Leaf</tissue>
    </source>
</reference>
<dbReference type="Gene3D" id="3.40.50.80">
    <property type="entry name" value="Nucleotide-binding domain of ferredoxin-NADP reductase (FNR) module"/>
    <property type="match status" value="1"/>
</dbReference>
<dbReference type="FunFam" id="3.40.50.80:FF:000019">
    <property type="entry name" value="NADH-cytochrome b5 reductase"/>
    <property type="match status" value="1"/>
</dbReference>
<dbReference type="OrthoDB" id="432685at2759"/>
<evidence type="ECO:0000256" key="12">
    <source>
        <dbReference type="ARBA" id="ARBA00023027"/>
    </source>
</evidence>
<feature type="binding site" evidence="14">
    <location>
        <position position="253"/>
    </location>
    <ligand>
        <name>FAD</name>
        <dbReference type="ChEBI" id="CHEBI:57692"/>
    </ligand>
</feature>
<dbReference type="GO" id="GO:0005783">
    <property type="term" value="C:endoplasmic reticulum"/>
    <property type="evidence" value="ECO:0007669"/>
    <property type="project" value="TreeGrafter"/>
</dbReference>
<dbReference type="Proteomes" id="UP000327013">
    <property type="component" value="Unassembled WGS sequence"/>
</dbReference>
<dbReference type="InterPro" id="IPR039261">
    <property type="entry name" value="FNR_nucleotide-bd"/>
</dbReference>
<dbReference type="InterPro" id="IPR001433">
    <property type="entry name" value="OxRdtase_FAD/NAD-bd"/>
</dbReference>
<dbReference type="Gene3D" id="3.10.120.10">
    <property type="entry name" value="Cytochrome b5-like heme/steroid binding domain"/>
    <property type="match status" value="1"/>
</dbReference>
<keyword evidence="19" id="KW-1185">Reference proteome</keyword>
<keyword evidence="4 14" id="KW-0285">Flavoprotein</keyword>
<name>A0A5N6KUV9_9ROSI</name>
<keyword evidence="13 15" id="KW-0472">Membrane</keyword>
<dbReference type="SMART" id="SM01117">
    <property type="entry name" value="Cyt-b5"/>
    <property type="match status" value="1"/>
</dbReference>
<dbReference type="PROSITE" id="PS51384">
    <property type="entry name" value="FAD_FR"/>
    <property type="match status" value="1"/>
</dbReference>
<evidence type="ECO:0000256" key="4">
    <source>
        <dbReference type="ARBA" id="ARBA00022630"/>
    </source>
</evidence>
<proteinExistence type="inferred from homology"/>
<feature type="transmembrane region" description="Helical" evidence="15">
    <location>
        <begin position="123"/>
        <end position="149"/>
    </location>
</feature>
<keyword evidence="7" id="KW-0496">Mitochondrion</keyword>
<dbReference type="GO" id="GO:0005741">
    <property type="term" value="C:mitochondrial outer membrane"/>
    <property type="evidence" value="ECO:0007669"/>
    <property type="project" value="UniProtKB-SubCell"/>
</dbReference>
<feature type="binding site" evidence="14">
    <location>
        <position position="234"/>
    </location>
    <ligand>
        <name>FAD</name>
        <dbReference type="ChEBI" id="CHEBI:57692"/>
    </ligand>
</feature>
<evidence type="ECO:0000259" key="17">
    <source>
        <dbReference type="PROSITE" id="PS51384"/>
    </source>
</evidence>
<dbReference type="PRINTS" id="PR00363">
    <property type="entry name" value="CYTOCHROMEB5"/>
</dbReference>
<dbReference type="PRINTS" id="PR00406">
    <property type="entry name" value="CYTB5RDTASE"/>
</dbReference>
<dbReference type="InterPro" id="IPR001834">
    <property type="entry name" value="CBR-like"/>
</dbReference>
<dbReference type="AlphaFoldDB" id="A0A5N6KUV9"/>
<dbReference type="Pfam" id="PF00970">
    <property type="entry name" value="FAD_binding_6"/>
    <property type="match status" value="1"/>
</dbReference>
<dbReference type="PRINTS" id="PR00371">
    <property type="entry name" value="FPNCR"/>
</dbReference>
<comment type="cofactor">
    <cofactor evidence="1 14">
        <name>FAD</name>
        <dbReference type="ChEBI" id="CHEBI:57692"/>
    </cofactor>
</comment>
<dbReference type="InterPro" id="IPR001709">
    <property type="entry name" value="Flavoprot_Pyr_Nucl_cyt_Rdtase"/>
</dbReference>
<accession>A0A5N6KUV9</accession>
<dbReference type="Pfam" id="PF00173">
    <property type="entry name" value="Cyt-b5"/>
    <property type="match status" value="1"/>
</dbReference>
<evidence type="ECO:0000256" key="9">
    <source>
        <dbReference type="ARBA" id="ARBA00022989"/>
    </source>
</evidence>
<evidence type="ECO:0000256" key="5">
    <source>
        <dbReference type="ARBA" id="ARBA00022692"/>
    </source>
</evidence>
<evidence type="ECO:0000313" key="18">
    <source>
        <dbReference type="EMBL" id="KAB8346137.1"/>
    </source>
</evidence>
<evidence type="ECO:0000256" key="3">
    <source>
        <dbReference type="ARBA" id="ARBA00022617"/>
    </source>
</evidence>
<dbReference type="InterPro" id="IPR001199">
    <property type="entry name" value="Cyt_B5-like_heme/steroid-bd"/>
</dbReference>
<comment type="subcellular location">
    <subcellularLocation>
        <location evidence="2">Mitochondrion outer membrane</location>
    </subcellularLocation>
</comment>
<dbReference type="GO" id="GO:0046872">
    <property type="term" value="F:metal ion binding"/>
    <property type="evidence" value="ECO:0007669"/>
    <property type="project" value="UniProtKB-UniRule"/>
</dbReference>
<evidence type="ECO:0000256" key="10">
    <source>
        <dbReference type="ARBA" id="ARBA00023002"/>
    </source>
</evidence>
<dbReference type="SUPFAM" id="SSF52343">
    <property type="entry name" value="Ferredoxin reductase-like, C-terminal NADP-linked domain"/>
    <property type="match status" value="1"/>
</dbReference>
<evidence type="ECO:0000259" key="16">
    <source>
        <dbReference type="PROSITE" id="PS50255"/>
    </source>
</evidence>
<keyword evidence="10" id="KW-0560">Oxidoreductase</keyword>
<sequence>MSDTKIVMYDLSKYKEDHPGGVDTLIEVAGADATEAFEDVGHSQDAREILERFLVGNLEDAGEDISEKIERHLTPVVESAAARQHGSLLDLPHIALTSGILLLGFGLARNVDRIHLPHLKTASLGWLSVIAPIAIATSILSLGAVRLWAKVSPPKRVFPAHFKVANEVARPRKMAHGVLEPRRYLDLPIVARDELSHDSSKFTLALPTPDDVLGLPIGQHISIRGDVDGKSVQRSYTPTSSNKDRGRLELVIKHYADGQLTGGLLRQRQVGDTLAVSGPRGHMRYRRGMYDALGMLAGGTGITPMFQLVRAICEDSRDGTRVSLIYASQTEADILLRAELDAFARLHGEQFSVYYVLSKAPVGWKGGVGRVTPELLKQRFPDASKRNSVHLCGPPGMVDAAKEWLVDLGFEPARAVSKITDQVFCY</sequence>
<dbReference type="InterPro" id="IPR036400">
    <property type="entry name" value="Cyt_B5-like_heme/steroid_sf"/>
</dbReference>
<dbReference type="SUPFAM" id="SSF63380">
    <property type="entry name" value="Riboflavin synthase domain-like"/>
    <property type="match status" value="1"/>
</dbReference>
<dbReference type="Gene3D" id="2.40.30.10">
    <property type="entry name" value="Translation factors"/>
    <property type="match status" value="1"/>
</dbReference>
<evidence type="ECO:0000313" key="19">
    <source>
        <dbReference type="Proteomes" id="UP000327013"/>
    </source>
</evidence>
<evidence type="ECO:0000256" key="13">
    <source>
        <dbReference type="ARBA" id="ARBA00023136"/>
    </source>
</evidence>
<dbReference type="GO" id="GO:0016491">
    <property type="term" value="F:oxidoreductase activity"/>
    <property type="evidence" value="ECO:0007669"/>
    <property type="project" value="UniProtKB-KW"/>
</dbReference>
<keyword evidence="6 15" id="KW-0479">Metal-binding</keyword>
<evidence type="ECO:0000256" key="6">
    <source>
        <dbReference type="ARBA" id="ARBA00022723"/>
    </source>
</evidence>
<dbReference type="InterPro" id="IPR017938">
    <property type="entry name" value="Riboflavin_synthase-like_b-brl"/>
</dbReference>
<dbReference type="PANTHER" id="PTHR19370:SF178">
    <property type="entry name" value="CYTOCHROME-B5 REDUCTASE"/>
    <property type="match status" value="1"/>
</dbReference>
<dbReference type="SUPFAM" id="SSF55856">
    <property type="entry name" value="Cytochrome b5-like heme/steroid binding domain"/>
    <property type="match status" value="1"/>
</dbReference>
<evidence type="ECO:0000256" key="15">
    <source>
        <dbReference type="RuleBase" id="RU362121"/>
    </source>
</evidence>
<dbReference type="InterPro" id="IPR008333">
    <property type="entry name" value="Cbr1-like_FAD-bd_dom"/>
</dbReference>
<keyword evidence="8 14" id="KW-0274">FAD</keyword>
<dbReference type="InterPro" id="IPR017927">
    <property type="entry name" value="FAD-bd_FR_type"/>
</dbReference>
<feature type="binding site" evidence="14">
    <location>
        <position position="303"/>
    </location>
    <ligand>
        <name>FAD</name>
        <dbReference type="ChEBI" id="CHEBI:57692"/>
    </ligand>
</feature>
<feature type="domain" description="Cytochrome b5 heme-binding" evidence="16">
    <location>
        <begin position="1"/>
        <end position="59"/>
    </location>
</feature>
<dbReference type="Pfam" id="PF00175">
    <property type="entry name" value="NAD_binding_1"/>
    <property type="match status" value="1"/>
</dbReference>
<feature type="domain" description="FAD-binding FR-type" evidence="17">
    <location>
        <begin position="182"/>
        <end position="286"/>
    </location>
</feature>
<keyword evidence="5 15" id="KW-0812">Transmembrane</keyword>
<keyword evidence="12" id="KW-0520">NAD</keyword>
<organism evidence="18 19">
    <name type="scientific">Carpinus fangiana</name>
    <dbReference type="NCBI Taxonomy" id="176857"/>
    <lineage>
        <taxon>Eukaryota</taxon>
        <taxon>Viridiplantae</taxon>
        <taxon>Streptophyta</taxon>
        <taxon>Embryophyta</taxon>
        <taxon>Tracheophyta</taxon>
        <taxon>Spermatophyta</taxon>
        <taxon>Magnoliopsida</taxon>
        <taxon>eudicotyledons</taxon>
        <taxon>Gunneridae</taxon>
        <taxon>Pentapetalae</taxon>
        <taxon>rosids</taxon>
        <taxon>fabids</taxon>
        <taxon>Fagales</taxon>
        <taxon>Betulaceae</taxon>
        <taxon>Carpinus</taxon>
    </lineage>
</organism>